<keyword evidence="3" id="KW-1185">Reference proteome</keyword>
<name>A0A9W8IHY3_9FUNG</name>
<dbReference type="EMBL" id="JANBUY010000171">
    <property type="protein sequence ID" value="KAJ2862373.1"/>
    <property type="molecule type" value="Genomic_DNA"/>
</dbReference>
<dbReference type="InterPro" id="IPR015943">
    <property type="entry name" value="WD40/YVTN_repeat-like_dom_sf"/>
</dbReference>
<dbReference type="Gene3D" id="2.130.10.10">
    <property type="entry name" value="YVTN repeat-like/Quinoprotein amine dehydrogenase"/>
    <property type="match status" value="1"/>
</dbReference>
<sequence length="726" mass="78774">MGGVWLRICGLPPQTTKDEVSELTRRRAITIETQDVSTHECAGRFLVDSMETAKDVLQRTNYVMRRGSLVKIGLSSEDLVRCHVVTVKNFNSQAVSVKKLYVYSKGHGTVCNVSVEEGQAKVWFFQASEAQSFMEGLRASNMCTGDPVAESQDRSVGDAQPMEVIVVADSDEDMAADSPLASRFPDTPSPDIGLDVKHIVPLPSNKGADIRPVEPAPTYRHFARKSLGPRNVHKARRLTTSSDEASSNGISSVPEAAATILSPAKAPTIPSPVKTPTGRRSSRSNAQSPVQPKSGSARSLTKPTNGTKTPSISPTTGTTQSASSLALDVSNWQSRAPFIYEYIYCQPSKTIAAHSDRNVDHMLSVAWSKSKSTEAGLTSLYSSLGNHHSCATVSDWSASHSSPRDNSPWSGDMSIITKSQFSLPPRGSMTNSASTLAAFNGLPAGVMHDKQGQDAFQVSVTGFKMHDGGSILFGCALRSVLVFDANSLKRKGTLVLLDNIDGVYDVGRDYVVANSYNGEIGVWKSGSRNHMWRYNDMRRFKAPPEKKALITALRVAKNDSGVYAGDSNKGLSYCDFRERYIGRLSLSQTGVISSIEDAGGSKILVGTYEGDLKLLDTRFMSQGNTSEVCSYETALHGAGIGAIRMCPQNENMFACSAGSDVLIYYKEKPAGKQALLFSHQAHRTLVTDFSWHPSRNNMYTIGSVDIGSKQVPGELQIWRPSDMVMY</sequence>
<comment type="caution">
    <text evidence="2">The sequence shown here is derived from an EMBL/GenBank/DDBJ whole genome shotgun (WGS) entry which is preliminary data.</text>
</comment>
<dbReference type="SUPFAM" id="SSF101908">
    <property type="entry name" value="Putative isomerase YbhE"/>
    <property type="match status" value="1"/>
</dbReference>
<reference evidence="2" key="1">
    <citation type="submission" date="2022-07" db="EMBL/GenBank/DDBJ databases">
        <title>Phylogenomic reconstructions and comparative analyses of Kickxellomycotina fungi.</title>
        <authorList>
            <person name="Reynolds N.K."/>
            <person name="Stajich J.E."/>
            <person name="Barry K."/>
            <person name="Grigoriev I.V."/>
            <person name="Crous P."/>
            <person name="Smith M.E."/>
        </authorList>
    </citation>
    <scope>NUCLEOTIDE SEQUENCE</scope>
    <source>
        <strain evidence="2">RSA 476</strain>
    </source>
</reference>
<accession>A0A9W8IHY3</accession>
<evidence type="ECO:0000313" key="3">
    <source>
        <dbReference type="Proteomes" id="UP001140074"/>
    </source>
</evidence>
<protein>
    <submittedName>
        <fullName evidence="2">Uncharacterized protein</fullName>
    </submittedName>
</protein>
<dbReference type="Proteomes" id="UP001140074">
    <property type="component" value="Unassembled WGS sequence"/>
</dbReference>
<feature type="compositionally biased region" description="Polar residues" evidence="1">
    <location>
        <begin position="238"/>
        <end position="251"/>
    </location>
</feature>
<gene>
    <name evidence="2" type="ORF">GGH94_004311</name>
</gene>
<evidence type="ECO:0000256" key="1">
    <source>
        <dbReference type="SAM" id="MobiDB-lite"/>
    </source>
</evidence>
<evidence type="ECO:0000313" key="2">
    <source>
        <dbReference type="EMBL" id="KAJ2862373.1"/>
    </source>
</evidence>
<organism evidence="2 3">
    <name type="scientific">Coemansia aciculifera</name>
    <dbReference type="NCBI Taxonomy" id="417176"/>
    <lineage>
        <taxon>Eukaryota</taxon>
        <taxon>Fungi</taxon>
        <taxon>Fungi incertae sedis</taxon>
        <taxon>Zoopagomycota</taxon>
        <taxon>Kickxellomycotina</taxon>
        <taxon>Kickxellomycetes</taxon>
        <taxon>Kickxellales</taxon>
        <taxon>Kickxellaceae</taxon>
        <taxon>Coemansia</taxon>
    </lineage>
</organism>
<proteinExistence type="predicted"/>
<feature type="region of interest" description="Disordered" evidence="1">
    <location>
        <begin position="204"/>
        <end position="320"/>
    </location>
</feature>
<dbReference type="AlphaFoldDB" id="A0A9W8IHY3"/>
<feature type="compositionally biased region" description="Polar residues" evidence="1">
    <location>
        <begin position="283"/>
        <end position="320"/>
    </location>
</feature>